<evidence type="ECO:0000313" key="3">
    <source>
        <dbReference type="Proteomes" id="UP000654075"/>
    </source>
</evidence>
<protein>
    <submittedName>
        <fullName evidence="2">Uncharacterized protein</fullName>
    </submittedName>
</protein>
<proteinExistence type="predicted"/>
<feature type="compositionally biased region" description="Pro residues" evidence="1">
    <location>
        <begin position="9"/>
        <end position="24"/>
    </location>
</feature>
<sequence>VDPQVPGALQPPAPAVNGPAPPCAPQLGQPASFAPAGQAVGANFWDEESPATPSYSGAGSAMSSSSPAPSPAPAMRQPPLGLHLEAAFKTKESWRSFMEPRAAVAENEVYRVAKYWQGKCMVCLSDMRGLSEHMLSEKHYKKLGSQINWKVPEPKVASDWSRQWVDRITLPRGVFLFNYITGESGYEADLLGSGTQPSQAPVAAAAPPAQPVPVSPPVPVSGGCLSRLADDRGLARSGGRPLFVE</sequence>
<feature type="compositionally biased region" description="Low complexity" evidence="1">
    <location>
        <begin position="197"/>
        <end position="207"/>
    </location>
</feature>
<dbReference type="Proteomes" id="UP000654075">
    <property type="component" value="Unassembled WGS sequence"/>
</dbReference>
<organism evidence="2 3">
    <name type="scientific">Polarella glacialis</name>
    <name type="common">Dinoflagellate</name>
    <dbReference type="NCBI Taxonomy" id="89957"/>
    <lineage>
        <taxon>Eukaryota</taxon>
        <taxon>Sar</taxon>
        <taxon>Alveolata</taxon>
        <taxon>Dinophyceae</taxon>
        <taxon>Suessiales</taxon>
        <taxon>Suessiaceae</taxon>
        <taxon>Polarella</taxon>
    </lineage>
</organism>
<name>A0A813EZJ5_POLGL</name>
<gene>
    <name evidence="2" type="ORF">PGLA1383_LOCUS23509</name>
</gene>
<feature type="non-terminal residue" evidence="2">
    <location>
        <position position="1"/>
    </location>
</feature>
<feature type="region of interest" description="Disordered" evidence="1">
    <location>
        <begin position="197"/>
        <end position="216"/>
    </location>
</feature>
<feature type="compositionally biased region" description="Low complexity" evidence="1">
    <location>
        <begin position="53"/>
        <end position="67"/>
    </location>
</feature>
<feature type="region of interest" description="Disordered" evidence="1">
    <location>
        <begin position="1"/>
        <end position="78"/>
    </location>
</feature>
<reference evidence="2" key="1">
    <citation type="submission" date="2021-02" db="EMBL/GenBank/DDBJ databases">
        <authorList>
            <person name="Dougan E. K."/>
            <person name="Rhodes N."/>
            <person name="Thang M."/>
            <person name="Chan C."/>
        </authorList>
    </citation>
    <scope>NUCLEOTIDE SEQUENCE</scope>
</reference>
<dbReference type="EMBL" id="CAJNNV010017792">
    <property type="protein sequence ID" value="CAE8605393.1"/>
    <property type="molecule type" value="Genomic_DNA"/>
</dbReference>
<evidence type="ECO:0000256" key="1">
    <source>
        <dbReference type="SAM" id="MobiDB-lite"/>
    </source>
</evidence>
<dbReference type="OrthoDB" id="434106at2759"/>
<dbReference type="AlphaFoldDB" id="A0A813EZJ5"/>
<evidence type="ECO:0000313" key="2">
    <source>
        <dbReference type="EMBL" id="CAE8605393.1"/>
    </source>
</evidence>
<comment type="caution">
    <text evidence="2">The sequence shown here is derived from an EMBL/GenBank/DDBJ whole genome shotgun (WGS) entry which is preliminary data.</text>
</comment>
<keyword evidence="3" id="KW-1185">Reference proteome</keyword>
<accession>A0A813EZJ5</accession>
<feature type="non-terminal residue" evidence="2">
    <location>
        <position position="245"/>
    </location>
</feature>